<evidence type="ECO:0000313" key="1">
    <source>
        <dbReference type="EMBL" id="KAH7904331.1"/>
    </source>
</evidence>
<dbReference type="Proteomes" id="UP000790377">
    <property type="component" value="Unassembled WGS sequence"/>
</dbReference>
<evidence type="ECO:0000313" key="2">
    <source>
        <dbReference type="Proteomes" id="UP000790377"/>
    </source>
</evidence>
<sequence>MTDPECTLLPGRAFTASALRNLAPSSSHLPDLVLHHGSDAVSEYDNPALMPGMFPTLFPFGIGGFDDKTRSSPLSFQKQAQYYFNIADKSFRYHHSFMFVALNIIQRRTAHLHTHFTVRRSHFDSVARELTSVSASTLSRLADQLQHERKYSDLTPDDRKALNLLKHVNTIAARVPGSQASKMFARSEIRNYFGYFGMPHIYFTCNPSPAHSPIFQVMSGDQTVDLSKRFPTLVPSRERALRLAKDPVAAADFFEFSVTCLFEYLFRWDYSRCQSSANGGILGHIRAFYGTSE</sequence>
<keyword evidence="2" id="KW-1185">Reference proteome</keyword>
<dbReference type="EMBL" id="MU268517">
    <property type="protein sequence ID" value="KAH7904331.1"/>
    <property type="molecule type" value="Genomic_DNA"/>
</dbReference>
<feature type="non-terminal residue" evidence="1">
    <location>
        <position position="293"/>
    </location>
</feature>
<protein>
    <submittedName>
        <fullName evidence="1">Uncharacterized protein</fullName>
    </submittedName>
</protein>
<proteinExistence type="predicted"/>
<comment type="caution">
    <text evidence="1">The sequence shown here is derived from an EMBL/GenBank/DDBJ whole genome shotgun (WGS) entry which is preliminary data.</text>
</comment>
<organism evidence="1 2">
    <name type="scientific">Hygrophoropsis aurantiaca</name>
    <dbReference type="NCBI Taxonomy" id="72124"/>
    <lineage>
        <taxon>Eukaryota</taxon>
        <taxon>Fungi</taxon>
        <taxon>Dikarya</taxon>
        <taxon>Basidiomycota</taxon>
        <taxon>Agaricomycotina</taxon>
        <taxon>Agaricomycetes</taxon>
        <taxon>Agaricomycetidae</taxon>
        <taxon>Boletales</taxon>
        <taxon>Coniophorineae</taxon>
        <taxon>Hygrophoropsidaceae</taxon>
        <taxon>Hygrophoropsis</taxon>
    </lineage>
</organism>
<reference evidence="1" key="1">
    <citation type="journal article" date="2021" name="New Phytol.">
        <title>Evolutionary innovations through gain and loss of genes in the ectomycorrhizal Boletales.</title>
        <authorList>
            <person name="Wu G."/>
            <person name="Miyauchi S."/>
            <person name="Morin E."/>
            <person name="Kuo A."/>
            <person name="Drula E."/>
            <person name="Varga T."/>
            <person name="Kohler A."/>
            <person name="Feng B."/>
            <person name="Cao Y."/>
            <person name="Lipzen A."/>
            <person name="Daum C."/>
            <person name="Hundley H."/>
            <person name="Pangilinan J."/>
            <person name="Johnson J."/>
            <person name="Barry K."/>
            <person name="LaButti K."/>
            <person name="Ng V."/>
            <person name="Ahrendt S."/>
            <person name="Min B."/>
            <person name="Choi I.G."/>
            <person name="Park H."/>
            <person name="Plett J.M."/>
            <person name="Magnuson J."/>
            <person name="Spatafora J.W."/>
            <person name="Nagy L.G."/>
            <person name="Henrissat B."/>
            <person name="Grigoriev I.V."/>
            <person name="Yang Z.L."/>
            <person name="Xu J."/>
            <person name="Martin F.M."/>
        </authorList>
    </citation>
    <scope>NUCLEOTIDE SEQUENCE</scope>
    <source>
        <strain evidence="1">ATCC 28755</strain>
    </source>
</reference>
<accession>A0ACB7ZTC9</accession>
<gene>
    <name evidence="1" type="ORF">BJ138DRAFT_1019274</name>
</gene>
<name>A0ACB7ZTC9_9AGAM</name>